<keyword evidence="15" id="KW-0966">Cell projection</keyword>
<evidence type="ECO:0000256" key="17">
    <source>
        <dbReference type="ARBA" id="ARBA00037002"/>
    </source>
</evidence>
<keyword evidence="13" id="KW-0496">Mitochondrion</keyword>
<comment type="subcellular location">
    <subcellularLocation>
        <location evidence="3">Cell projection</location>
        <location evidence="3">Ruffle membrane</location>
    </subcellularLocation>
    <subcellularLocation>
        <location evidence="1">Cytoplasm</location>
    </subcellularLocation>
    <subcellularLocation>
        <location evidence="4">Mitochondrion inner membrane</location>
        <topology evidence="4">Peripheral membrane protein</topology>
    </subcellularLocation>
    <subcellularLocation>
        <location evidence="2">Mitochondrion intermembrane space</location>
    </subcellularLocation>
</comment>
<organism evidence="29 30">
    <name type="scientific">Leptobrachium leishanense</name>
    <name type="common">Leishan spiny toad</name>
    <dbReference type="NCBI Taxonomy" id="445787"/>
    <lineage>
        <taxon>Eukaryota</taxon>
        <taxon>Metazoa</taxon>
        <taxon>Chordata</taxon>
        <taxon>Craniata</taxon>
        <taxon>Vertebrata</taxon>
        <taxon>Euteleostomi</taxon>
        <taxon>Amphibia</taxon>
        <taxon>Batrachia</taxon>
        <taxon>Anura</taxon>
        <taxon>Pelobatoidea</taxon>
        <taxon>Megophryidae</taxon>
        <taxon>Leptobrachium</taxon>
    </lineage>
</organism>
<evidence type="ECO:0000256" key="15">
    <source>
        <dbReference type="ARBA" id="ARBA00023273"/>
    </source>
</evidence>
<evidence type="ECO:0000256" key="26">
    <source>
        <dbReference type="ARBA" id="ARBA00048180"/>
    </source>
</evidence>
<evidence type="ECO:0000256" key="13">
    <source>
        <dbReference type="ARBA" id="ARBA00023128"/>
    </source>
</evidence>
<dbReference type="EC" id="3.1.2.2" evidence="19"/>
<evidence type="ECO:0000256" key="18">
    <source>
        <dbReference type="ARBA" id="ARBA00038456"/>
    </source>
</evidence>
<keyword evidence="8" id="KW-0999">Mitochondrion inner membrane</keyword>
<keyword evidence="11" id="KW-0809">Transit peptide</keyword>
<evidence type="ECO:0000256" key="21">
    <source>
        <dbReference type="ARBA" id="ARBA00043210"/>
    </source>
</evidence>
<dbReference type="AlphaFoldDB" id="A0A8C5Q082"/>
<evidence type="ECO:0000256" key="14">
    <source>
        <dbReference type="ARBA" id="ARBA00023136"/>
    </source>
</evidence>
<dbReference type="GeneTree" id="ENSGT00940000160047"/>
<feature type="domain" description="Thioesterase" evidence="28">
    <location>
        <begin position="391"/>
        <end position="464"/>
    </location>
</feature>
<dbReference type="PANTHER" id="PTHR12418">
    <property type="entry name" value="ACYL-COENZYME A THIOESTERASE THEM4"/>
    <property type="match status" value="1"/>
</dbReference>
<dbReference type="GO" id="GO:0005758">
    <property type="term" value="C:mitochondrial intermembrane space"/>
    <property type="evidence" value="ECO:0007669"/>
    <property type="project" value="UniProtKB-SubCell"/>
</dbReference>
<keyword evidence="5" id="KW-1003">Cell membrane</keyword>
<keyword evidence="30" id="KW-1185">Reference proteome</keyword>
<evidence type="ECO:0000256" key="4">
    <source>
        <dbReference type="ARBA" id="ARBA00004637"/>
    </source>
</evidence>
<comment type="catalytic activity">
    <reaction evidence="17">
        <text>(9Z)-octadecenoyl-CoA + H2O = (9Z)-octadecenoate + CoA + H(+)</text>
        <dbReference type="Rhea" id="RHEA:40139"/>
        <dbReference type="ChEBI" id="CHEBI:15377"/>
        <dbReference type="ChEBI" id="CHEBI:15378"/>
        <dbReference type="ChEBI" id="CHEBI:30823"/>
        <dbReference type="ChEBI" id="CHEBI:57287"/>
        <dbReference type="ChEBI" id="CHEBI:57387"/>
    </reaction>
    <physiologicalReaction direction="left-to-right" evidence="17">
        <dbReference type="Rhea" id="RHEA:40140"/>
    </physiologicalReaction>
</comment>
<evidence type="ECO:0000256" key="22">
    <source>
        <dbReference type="ARBA" id="ARBA00047588"/>
    </source>
</evidence>
<dbReference type="Ensembl" id="ENSLLET00000031143.1">
    <property type="protein sequence ID" value="ENSLLEP00000029986.1"/>
    <property type="gene ID" value="ENSLLEG00000018701.1"/>
</dbReference>
<evidence type="ECO:0000256" key="7">
    <source>
        <dbReference type="ARBA" id="ARBA00022703"/>
    </source>
</evidence>
<keyword evidence="7" id="KW-0053">Apoptosis</keyword>
<dbReference type="PANTHER" id="PTHR12418:SF19">
    <property type="entry name" value="ACYL-COENZYME A THIOESTERASE THEM4"/>
    <property type="match status" value="1"/>
</dbReference>
<evidence type="ECO:0000256" key="9">
    <source>
        <dbReference type="ARBA" id="ARBA00022801"/>
    </source>
</evidence>
<evidence type="ECO:0000256" key="19">
    <source>
        <dbReference type="ARBA" id="ARBA00038848"/>
    </source>
</evidence>
<dbReference type="GO" id="GO:0006631">
    <property type="term" value="P:fatty acid metabolic process"/>
    <property type="evidence" value="ECO:0007669"/>
    <property type="project" value="UniProtKB-KW"/>
</dbReference>
<proteinExistence type="inferred from homology"/>
<dbReference type="GO" id="GO:0032587">
    <property type="term" value="C:ruffle membrane"/>
    <property type="evidence" value="ECO:0007669"/>
    <property type="project" value="UniProtKB-SubCell"/>
</dbReference>
<keyword evidence="10" id="KW-0276">Fatty acid metabolism</keyword>
<evidence type="ECO:0000256" key="24">
    <source>
        <dbReference type="ARBA" id="ARBA00047969"/>
    </source>
</evidence>
<name>A0A8C5Q082_9ANUR</name>
<sequence length="504" mass="55249">MYVGVTWGTRAPAKSTSDRLSAGGNDRHTSAAMLSICARHTRGGIYLCNYLTTQRAGGPAPCHVSTSQPSLSKGHRDYSLPNASWSQNLQDLYNKYQELTKNGDWKRLPSYNTSVHHREGDPMDGERENRLFTRNLDKDGVGLEYCMFYNKAEKRMVCIFQPGPYLEGPPGFLHGGCTATMIDSTAGGGAVCTVGPVFTANLNIDYRNPILLGSTAIADSTVEKVDGRKVYTRCTVRGHDDKVVYAEATGAAMLRICARHTRGGIYLCNYLTAQRAGGPAPCHVSTSQPSLSKGHRDYSLPNASWSQNLQDLYNKYQELTKNGDWKRLPSYNTSVHHREGDPMEGVRENRLFTRNLDKDGVGLEYCTFYNKTEKRMVCIFQPGPYLEGQTGFLHGGCTATMIDSTAGGGAVCTVGPVFTANLNIDYRNPILLGSTAIADSTVEKVDGKKVYTRCTVRSHDDKVVYAEATGEAAAVGTLNSSPVGEFAWQTFMHMLYPNQSVSTL</sequence>
<reference evidence="29" key="2">
    <citation type="submission" date="2025-09" db="UniProtKB">
        <authorList>
            <consortium name="Ensembl"/>
        </authorList>
    </citation>
    <scope>IDENTIFICATION</scope>
</reference>
<evidence type="ECO:0000313" key="30">
    <source>
        <dbReference type="Proteomes" id="UP000694569"/>
    </source>
</evidence>
<protein>
    <recommendedName>
        <fullName evidence="20">Acyl-coenzyme A thioesterase THEM4</fullName>
        <ecNumber evidence="19">3.1.2.2</ecNumber>
    </recommendedName>
    <alternativeName>
        <fullName evidence="21">Thioesterase superfamily member 4</fullName>
    </alternativeName>
</protein>
<keyword evidence="12" id="KW-0443">Lipid metabolism</keyword>
<comment type="similarity">
    <text evidence="18">Belongs to the THEM4/THEM5 thioesterase family.</text>
</comment>
<evidence type="ECO:0000313" key="29">
    <source>
        <dbReference type="Ensembl" id="ENSLLEP00000029986.1"/>
    </source>
</evidence>
<evidence type="ECO:0000256" key="12">
    <source>
        <dbReference type="ARBA" id="ARBA00023098"/>
    </source>
</evidence>
<dbReference type="GO" id="GO:0016787">
    <property type="term" value="F:hydrolase activity"/>
    <property type="evidence" value="ECO:0007669"/>
    <property type="project" value="UniProtKB-KW"/>
</dbReference>
<evidence type="ECO:0000256" key="5">
    <source>
        <dbReference type="ARBA" id="ARBA00022475"/>
    </source>
</evidence>
<dbReference type="InterPro" id="IPR029069">
    <property type="entry name" value="HotDog_dom_sf"/>
</dbReference>
<evidence type="ECO:0000256" key="3">
    <source>
        <dbReference type="ARBA" id="ARBA00004632"/>
    </source>
</evidence>
<feature type="region of interest" description="Disordered" evidence="27">
    <location>
        <begin position="1"/>
        <end position="24"/>
    </location>
</feature>
<comment type="catalytic activity">
    <reaction evidence="26">
        <text>tetradecanoyl-CoA + H2O = tetradecanoate + CoA + H(+)</text>
        <dbReference type="Rhea" id="RHEA:40119"/>
        <dbReference type="ChEBI" id="CHEBI:15377"/>
        <dbReference type="ChEBI" id="CHEBI:15378"/>
        <dbReference type="ChEBI" id="CHEBI:30807"/>
        <dbReference type="ChEBI" id="CHEBI:57287"/>
        <dbReference type="ChEBI" id="CHEBI:57385"/>
    </reaction>
    <physiologicalReaction direction="left-to-right" evidence="26">
        <dbReference type="Rhea" id="RHEA:40120"/>
    </physiologicalReaction>
</comment>
<dbReference type="GO" id="GO:0006915">
    <property type="term" value="P:apoptotic process"/>
    <property type="evidence" value="ECO:0007669"/>
    <property type="project" value="UniProtKB-KW"/>
</dbReference>
<evidence type="ECO:0000256" key="27">
    <source>
        <dbReference type="SAM" id="MobiDB-lite"/>
    </source>
</evidence>
<evidence type="ECO:0000256" key="20">
    <source>
        <dbReference type="ARBA" id="ARBA00040123"/>
    </source>
</evidence>
<comment type="catalytic activity">
    <reaction evidence="23">
        <text>hexadecanoyl-CoA + H2O = hexadecanoate + CoA + H(+)</text>
        <dbReference type="Rhea" id="RHEA:16645"/>
        <dbReference type="ChEBI" id="CHEBI:7896"/>
        <dbReference type="ChEBI" id="CHEBI:15377"/>
        <dbReference type="ChEBI" id="CHEBI:15378"/>
        <dbReference type="ChEBI" id="CHEBI:57287"/>
        <dbReference type="ChEBI" id="CHEBI:57379"/>
        <dbReference type="EC" id="3.1.2.2"/>
    </reaction>
    <physiologicalReaction direction="left-to-right" evidence="23">
        <dbReference type="Rhea" id="RHEA:16646"/>
    </physiologicalReaction>
</comment>
<evidence type="ECO:0000259" key="28">
    <source>
        <dbReference type="Pfam" id="PF03061"/>
    </source>
</evidence>
<feature type="domain" description="Thioesterase" evidence="28">
    <location>
        <begin position="171"/>
        <end position="243"/>
    </location>
</feature>
<evidence type="ECO:0000256" key="10">
    <source>
        <dbReference type="ARBA" id="ARBA00022832"/>
    </source>
</evidence>
<evidence type="ECO:0000256" key="23">
    <source>
        <dbReference type="ARBA" id="ARBA00047734"/>
    </source>
</evidence>
<comment type="catalytic activity">
    <reaction evidence="24">
        <text>decanoyl-CoA + H2O = decanoate + CoA + H(+)</text>
        <dbReference type="Rhea" id="RHEA:40059"/>
        <dbReference type="ChEBI" id="CHEBI:15377"/>
        <dbReference type="ChEBI" id="CHEBI:15378"/>
        <dbReference type="ChEBI" id="CHEBI:27689"/>
        <dbReference type="ChEBI" id="CHEBI:57287"/>
        <dbReference type="ChEBI" id="CHEBI:61430"/>
    </reaction>
    <physiologicalReaction direction="left-to-right" evidence="24">
        <dbReference type="Rhea" id="RHEA:40060"/>
    </physiologicalReaction>
</comment>
<dbReference type="Pfam" id="PF03061">
    <property type="entry name" value="4HBT"/>
    <property type="match status" value="2"/>
</dbReference>
<comment type="catalytic activity">
    <reaction evidence="22">
        <text>octanoyl-CoA + H2O = octanoate + CoA + H(+)</text>
        <dbReference type="Rhea" id="RHEA:30143"/>
        <dbReference type="ChEBI" id="CHEBI:15377"/>
        <dbReference type="ChEBI" id="CHEBI:15378"/>
        <dbReference type="ChEBI" id="CHEBI:25646"/>
        <dbReference type="ChEBI" id="CHEBI:57287"/>
        <dbReference type="ChEBI" id="CHEBI:57386"/>
    </reaction>
    <physiologicalReaction direction="left-to-right" evidence="22">
        <dbReference type="Rhea" id="RHEA:30144"/>
    </physiologicalReaction>
</comment>
<accession>A0A8C5Q082</accession>
<keyword evidence="9" id="KW-0378">Hydrolase</keyword>
<dbReference type="Gene3D" id="3.10.129.10">
    <property type="entry name" value="Hotdog Thioesterase"/>
    <property type="match status" value="2"/>
</dbReference>
<dbReference type="GO" id="GO:0005743">
    <property type="term" value="C:mitochondrial inner membrane"/>
    <property type="evidence" value="ECO:0007669"/>
    <property type="project" value="UniProtKB-SubCell"/>
</dbReference>
<dbReference type="InterPro" id="IPR006683">
    <property type="entry name" value="Thioestr_dom"/>
</dbReference>
<evidence type="ECO:0000256" key="1">
    <source>
        <dbReference type="ARBA" id="ARBA00004496"/>
    </source>
</evidence>
<comment type="catalytic activity">
    <reaction evidence="16">
        <text>(5Z,8Z,11Z,14Z)-eicosatetraenoyl-CoA + H2O = (5Z,8Z,11Z,14Z)-eicosatetraenoate + CoA + H(+)</text>
        <dbReference type="Rhea" id="RHEA:40151"/>
        <dbReference type="ChEBI" id="CHEBI:15377"/>
        <dbReference type="ChEBI" id="CHEBI:15378"/>
        <dbReference type="ChEBI" id="CHEBI:32395"/>
        <dbReference type="ChEBI" id="CHEBI:57287"/>
        <dbReference type="ChEBI" id="CHEBI:57368"/>
    </reaction>
    <physiologicalReaction direction="left-to-right" evidence="16">
        <dbReference type="Rhea" id="RHEA:40152"/>
    </physiologicalReaction>
</comment>
<evidence type="ECO:0000256" key="25">
    <source>
        <dbReference type="ARBA" id="ARBA00048074"/>
    </source>
</evidence>
<dbReference type="CDD" id="cd03443">
    <property type="entry name" value="PaaI_thioesterase"/>
    <property type="match status" value="2"/>
</dbReference>
<reference evidence="29" key="1">
    <citation type="submission" date="2025-08" db="UniProtKB">
        <authorList>
            <consortium name="Ensembl"/>
        </authorList>
    </citation>
    <scope>IDENTIFICATION</scope>
</reference>
<dbReference type="Proteomes" id="UP000694569">
    <property type="component" value="Unplaced"/>
</dbReference>
<dbReference type="SUPFAM" id="SSF54637">
    <property type="entry name" value="Thioesterase/thiol ester dehydrase-isomerase"/>
    <property type="match status" value="2"/>
</dbReference>
<dbReference type="InterPro" id="IPR052365">
    <property type="entry name" value="THEM4/THEM5_acyl-CoA_thioest"/>
</dbReference>
<evidence type="ECO:0000256" key="16">
    <source>
        <dbReference type="ARBA" id="ARBA00035852"/>
    </source>
</evidence>
<comment type="catalytic activity">
    <reaction evidence="25">
        <text>dodecanoyl-CoA + H2O = dodecanoate + CoA + H(+)</text>
        <dbReference type="Rhea" id="RHEA:30135"/>
        <dbReference type="ChEBI" id="CHEBI:15377"/>
        <dbReference type="ChEBI" id="CHEBI:15378"/>
        <dbReference type="ChEBI" id="CHEBI:18262"/>
        <dbReference type="ChEBI" id="CHEBI:57287"/>
        <dbReference type="ChEBI" id="CHEBI:57375"/>
    </reaction>
    <physiologicalReaction direction="left-to-right" evidence="25">
        <dbReference type="Rhea" id="RHEA:30136"/>
    </physiologicalReaction>
</comment>
<evidence type="ECO:0000256" key="6">
    <source>
        <dbReference type="ARBA" id="ARBA00022490"/>
    </source>
</evidence>
<evidence type="ECO:0000256" key="2">
    <source>
        <dbReference type="ARBA" id="ARBA00004569"/>
    </source>
</evidence>
<evidence type="ECO:0000256" key="8">
    <source>
        <dbReference type="ARBA" id="ARBA00022792"/>
    </source>
</evidence>
<dbReference type="OrthoDB" id="506431at2759"/>
<keyword evidence="6" id="KW-0963">Cytoplasm</keyword>
<keyword evidence="14" id="KW-0472">Membrane</keyword>
<evidence type="ECO:0000256" key="11">
    <source>
        <dbReference type="ARBA" id="ARBA00022946"/>
    </source>
</evidence>